<sequence>TNIGQEEQHEGNADYSVENSERLPKVRLRRGVTVADSSDHRKRVEERPGESPLSAHAQLFSVVTASGKEHRKILKKTNLRVHHPLPLVRVQLVHSKGRIPRNIYSPLTSRGNLALDAHFVRSLHRPEDDGAEQSVAHHLRAQSDMREEE</sequence>
<proteinExistence type="predicted"/>
<name>A0AAN4ZMA9_9BILA</name>
<protein>
    <submittedName>
        <fullName evidence="2">Uncharacterized protein</fullName>
    </submittedName>
</protein>
<feature type="region of interest" description="Disordered" evidence="1">
    <location>
        <begin position="1"/>
        <end position="52"/>
    </location>
</feature>
<accession>A0AAN4ZMA9</accession>
<evidence type="ECO:0000313" key="3">
    <source>
        <dbReference type="Proteomes" id="UP001328107"/>
    </source>
</evidence>
<feature type="non-terminal residue" evidence="2">
    <location>
        <position position="149"/>
    </location>
</feature>
<evidence type="ECO:0000313" key="2">
    <source>
        <dbReference type="EMBL" id="GMR43853.1"/>
    </source>
</evidence>
<dbReference type="AlphaFoldDB" id="A0AAN4ZMA9"/>
<dbReference type="EMBL" id="BTRK01000003">
    <property type="protein sequence ID" value="GMR43853.1"/>
    <property type="molecule type" value="Genomic_DNA"/>
</dbReference>
<evidence type="ECO:0000256" key="1">
    <source>
        <dbReference type="SAM" id="MobiDB-lite"/>
    </source>
</evidence>
<gene>
    <name evidence="2" type="ORF">PMAYCL1PPCAC_14048</name>
</gene>
<feature type="non-terminal residue" evidence="2">
    <location>
        <position position="1"/>
    </location>
</feature>
<comment type="caution">
    <text evidence="2">The sequence shown here is derived from an EMBL/GenBank/DDBJ whole genome shotgun (WGS) entry which is preliminary data.</text>
</comment>
<feature type="compositionally biased region" description="Basic and acidic residues" evidence="1">
    <location>
        <begin position="1"/>
        <end position="12"/>
    </location>
</feature>
<keyword evidence="3" id="KW-1185">Reference proteome</keyword>
<feature type="compositionally biased region" description="Basic and acidic residues" evidence="1">
    <location>
        <begin position="37"/>
        <end position="49"/>
    </location>
</feature>
<organism evidence="2 3">
    <name type="scientific">Pristionchus mayeri</name>
    <dbReference type="NCBI Taxonomy" id="1317129"/>
    <lineage>
        <taxon>Eukaryota</taxon>
        <taxon>Metazoa</taxon>
        <taxon>Ecdysozoa</taxon>
        <taxon>Nematoda</taxon>
        <taxon>Chromadorea</taxon>
        <taxon>Rhabditida</taxon>
        <taxon>Rhabditina</taxon>
        <taxon>Diplogasteromorpha</taxon>
        <taxon>Diplogasteroidea</taxon>
        <taxon>Neodiplogasteridae</taxon>
        <taxon>Pristionchus</taxon>
    </lineage>
</organism>
<dbReference type="Proteomes" id="UP001328107">
    <property type="component" value="Unassembled WGS sequence"/>
</dbReference>
<reference evidence="3" key="1">
    <citation type="submission" date="2022-10" db="EMBL/GenBank/DDBJ databases">
        <title>Genome assembly of Pristionchus species.</title>
        <authorList>
            <person name="Yoshida K."/>
            <person name="Sommer R.J."/>
        </authorList>
    </citation>
    <scope>NUCLEOTIDE SEQUENCE [LARGE SCALE GENOMIC DNA]</scope>
    <source>
        <strain evidence="3">RS5460</strain>
    </source>
</reference>
<feature type="region of interest" description="Disordered" evidence="1">
    <location>
        <begin position="125"/>
        <end position="149"/>
    </location>
</feature>